<dbReference type="Gene3D" id="3.10.50.40">
    <property type="match status" value="1"/>
</dbReference>
<feature type="region of interest" description="Disordered" evidence="9">
    <location>
        <begin position="144"/>
        <end position="181"/>
    </location>
</feature>
<dbReference type="GO" id="GO:0003755">
    <property type="term" value="F:peptidyl-prolyl cis-trans isomerase activity"/>
    <property type="evidence" value="ECO:0007669"/>
    <property type="project" value="UniProtKB-KW"/>
</dbReference>
<keyword evidence="6" id="KW-0697">Rotamase</keyword>
<evidence type="ECO:0000256" key="9">
    <source>
        <dbReference type="SAM" id="MobiDB-lite"/>
    </source>
</evidence>
<comment type="subcellular location">
    <subcellularLocation>
        <location evidence="2">Cytoplasm</location>
    </subcellularLocation>
</comment>
<dbReference type="AlphaFoldDB" id="A0A1H4ARK2"/>
<accession>A0A1H4ARK2</accession>
<keyword evidence="5" id="KW-0963">Cytoplasm</keyword>
<evidence type="ECO:0000256" key="5">
    <source>
        <dbReference type="ARBA" id="ARBA00022490"/>
    </source>
</evidence>
<dbReference type="PANTHER" id="PTHR47861">
    <property type="entry name" value="FKBP-TYPE PEPTIDYL-PROLYL CIS-TRANS ISOMERASE SLYD"/>
    <property type="match status" value="1"/>
</dbReference>
<comment type="catalytic activity">
    <reaction evidence="1">
        <text>[protein]-peptidylproline (omega=180) = [protein]-peptidylproline (omega=0)</text>
        <dbReference type="Rhea" id="RHEA:16237"/>
        <dbReference type="Rhea" id="RHEA-COMP:10747"/>
        <dbReference type="Rhea" id="RHEA-COMP:10748"/>
        <dbReference type="ChEBI" id="CHEBI:83833"/>
        <dbReference type="ChEBI" id="CHEBI:83834"/>
        <dbReference type="EC" id="5.2.1.8"/>
    </reaction>
</comment>
<dbReference type="SUPFAM" id="SSF54534">
    <property type="entry name" value="FKBP-like"/>
    <property type="match status" value="1"/>
</dbReference>
<dbReference type="OrthoDB" id="9808891at2"/>
<proteinExistence type="inferred from homology"/>
<dbReference type="GO" id="GO:0005737">
    <property type="term" value="C:cytoplasm"/>
    <property type="evidence" value="ECO:0007669"/>
    <property type="project" value="UniProtKB-SubCell"/>
</dbReference>
<evidence type="ECO:0000313" key="11">
    <source>
        <dbReference type="Proteomes" id="UP000198638"/>
    </source>
</evidence>
<comment type="similarity">
    <text evidence="3">Belongs to the FKBP-type PPIase family.</text>
</comment>
<protein>
    <recommendedName>
        <fullName evidence="4">peptidylprolyl isomerase</fullName>
        <ecNumber evidence="4">5.2.1.8</ecNumber>
    </recommendedName>
</protein>
<evidence type="ECO:0000313" key="10">
    <source>
        <dbReference type="EMBL" id="SEA38520.1"/>
    </source>
</evidence>
<dbReference type="EMBL" id="FNRQ01000001">
    <property type="protein sequence ID" value="SEA38520.1"/>
    <property type="molecule type" value="Genomic_DNA"/>
</dbReference>
<reference evidence="11" key="1">
    <citation type="submission" date="2016-10" db="EMBL/GenBank/DDBJ databases">
        <authorList>
            <person name="Varghese N."/>
            <person name="Submissions S."/>
        </authorList>
    </citation>
    <scope>NUCLEOTIDE SEQUENCE [LARGE SCALE GENOMIC DNA]</scope>
    <source>
        <strain evidence="11">LMG 24000</strain>
    </source>
</reference>
<organism evidence="10 11">
    <name type="scientific">Paraburkholderia sartisoli</name>
    <dbReference type="NCBI Taxonomy" id="83784"/>
    <lineage>
        <taxon>Bacteria</taxon>
        <taxon>Pseudomonadati</taxon>
        <taxon>Pseudomonadota</taxon>
        <taxon>Betaproteobacteria</taxon>
        <taxon>Burkholderiales</taxon>
        <taxon>Burkholderiaceae</taxon>
        <taxon>Paraburkholderia</taxon>
    </lineage>
</organism>
<dbReference type="Proteomes" id="UP000198638">
    <property type="component" value="Unassembled WGS sequence"/>
</dbReference>
<dbReference type="PANTHER" id="PTHR47861:SF3">
    <property type="entry name" value="FKBP-TYPE PEPTIDYL-PROLYL CIS-TRANS ISOMERASE SLYD"/>
    <property type="match status" value="1"/>
</dbReference>
<gene>
    <name evidence="10" type="ORF">SAMN05192564_1011289</name>
</gene>
<dbReference type="STRING" id="83784.SAMN05192564_1011289"/>
<keyword evidence="11" id="KW-1185">Reference proteome</keyword>
<feature type="compositionally biased region" description="Acidic residues" evidence="9">
    <location>
        <begin position="161"/>
        <end position="173"/>
    </location>
</feature>
<dbReference type="RefSeq" id="WP_090530494.1">
    <property type="nucleotide sequence ID" value="NZ_FNRQ01000001.1"/>
</dbReference>
<evidence type="ECO:0000256" key="2">
    <source>
        <dbReference type="ARBA" id="ARBA00004496"/>
    </source>
</evidence>
<keyword evidence="7" id="KW-0143">Chaperone</keyword>
<name>A0A1H4ARK2_9BURK</name>
<evidence type="ECO:0000256" key="8">
    <source>
        <dbReference type="ARBA" id="ARBA00023235"/>
    </source>
</evidence>
<evidence type="ECO:0000256" key="3">
    <source>
        <dbReference type="ARBA" id="ARBA00006577"/>
    </source>
</evidence>
<sequence>MKIAKNTVVSVAYKLSDAQGNLIEESDEPMVYLHGGYDGTFPKIEEALDSQETGYETQVQLEPADAFGEYDPDLVKIEPRERFPEPLEVGMQFEGTPDEGDEDLDSLIYTVTDVAGDKVVLDGNHPLAGMALRFALTVKEVREATEDEIQHEHAHGADGLEVLDEDDDEEDDDSKSGPTLH</sequence>
<keyword evidence="8 10" id="KW-0413">Isomerase</keyword>
<dbReference type="InterPro" id="IPR046357">
    <property type="entry name" value="PPIase_dom_sf"/>
</dbReference>
<dbReference type="EC" id="5.2.1.8" evidence="4"/>
<feature type="compositionally biased region" description="Basic and acidic residues" evidence="9">
    <location>
        <begin position="144"/>
        <end position="158"/>
    </location>
</feature>
<evidence type="ECO:0000256" key="1">
    <source>
        <dbReference type="ARBA" id="ARBA00000971"/>
    </source>
</evidence>
<evidence type="ECO:0000256" key="6">
    <source>
        <dbReference type="ARBA" id="ARBA00023110"/>
    </source>
</evidence>
<evidence type="ECO:0000256" key="7">
    <source>
        <dbReference type="ARBA" id="ARBA00023186"/>
    </source>
</evidence>
<evidence type="ECO:0000256" key="4">
    <source>
        <dbReference type="ARBA" id="ARBA00013194"/>
    </source>
</evidence>